<dbReference type="AlphaFoldDB" id="A0A9P1N2Q8"/>
<dbReference type="EMBL" id="CANHGI010000003">
    <property type="protein sequence ID" value="CAI5445705.1"/>
    <property type="molecule type" value="Genomic_DNA"/>
</dbReference>
<feature type="compositionally biased region" description="Acidic residues" evidence="1">
    <location>
        <begin position="136"/>
        <end position="156"/>
    </location>
</feature>
<name>A0A9P1N2Q8_9PELO</name>
<dbReference type="Proteomes" id="UP001152747">
    <property type="component" value="Unassembled WGS sequence"/>
</dbReference>
<organism evidence="2 3">
    <name type="scientific">Caenorhabditis angaria</name>
    <dbReference type="NCBI Taxonomy" id="860376"/>
    <lineage>
        <taxon>Eukaryota</taxon>
        <taxon>Metazoa</taxon>
        <taxon>Ecdysozoa</taxon>
        <taxon>Nematoda</taxon>
        <taxon>Chromadorea</taxon>
        <taxon>Rhabditida</taxon>
        <taxon>Rhabditina</taxon>
        <taxon>Rhabditomorpha</taxon>
        <taxon>Rhabditoidea</taxon>
        <taxon>Rhabditidae</taxon>
        <taxon>Peloderinae</taxon>
        <taxon>Caenorhabditis</taxon>
    </lineage>
</organism>
<keyword evidence="3" id="KW-1185">Reference proteome</keyword>
<comment type="caution">
    <text evidence="2">The sequence shown here is derived from an EMBL/GenBank/DDBJ whole genome shotgun (WGS) entry which is preliminary data.</text>
</comment>
<feature type="region of interest" description="Disordered" evidence="1">
    <location>
        <begin position="128"/>
        <end position="161"/>
    </location>
</feature>
<reference evidence="2" key="1">
    <citation type="submission" date="2022-11" db="EMBL/GenBank/DDBJ databases">
        <authorList>
            <person name="Kikuchi T."/>
        </authorList>
    </citation>
    <scope>NUCLEOTIDE SEQUENCE</scope>
    <source>
        <strain evidence="2">PS1010</strain>
    </source>
</reference>
<evidence type="ECO:0000256" key="1">
    <source>
        <dbReference type="SAM" id="MobiDB-lite"/>
    </source>
</evidence>
<evidence type="ECO:0000313" key="2">
    <source>
        <dbReference type="EMBL" id="CAI5445705.1"/>
    </source>
</evidence>
<feature type="compositionally biased region" description="Low complexity" evidence="1">
    <location>
        <begin position="483"/>
        <end position="493"/>
    </location>
</feature>
<evidence type="ECO:0000313" key="3">
    <source>
        <dbReference type="Proteomes" id="UP001152747"/>
    </source>
</evidence>
<feature type="compositionally biased region" description="Polar residues" evidence="1">
    <location>
        <begin position="499"/>
        <end position="520"/>
    </location>
</feature>
<feature type="compositionally biased region" description="Acidic residues" evidence="1">
    <location>
        <begin position="457"/>
        <end position="466"/>
    </location>
</feature>
<feature type="region of interest" description="Disordered" evidence="1">
    <location>
        <begin position="27"/>
        <end position="54"/>
    </location>
</feature>
<feature type="compositionally biased region" description="Acidic residues" evidence="1">
    <location>
        <begin position="33"/>
        <end position="54"/>
    </location>
</feature>
<accession>A0A9P1N2Q8</accession>
<protein>
    <submittedName>
        <fullName evidence="2">Uncharacterized protein</fullName>
    </submittedName>
</protein>
<feature type="region of interest" description="Disordered" evidence="1">
    <location>
        <begin position="446"/>
        <end position="528"/>
    </location>
</feature>
<gene>
    <name evidence="2" type="ORF">CAMP_LOCUS8342</name>
</gene>
<sequence length="528" mass="60304">MSRHPALFGNRLDPHTLEVFQLWCRQFPSNEPDTNDESEEEQDEEEEEEDVEVEDIDKECQDVVEKLLQDVGEYEQEEQEDVEVEDIDKECQDVVEKLLQDVGEYEEEVQFKNIIEKQCSTKAEEELLNLSYDESQILDDEEDEDEEDEDEDEDDDRMPTASTTEPLAMVLCEFNQNKDKFTFSRIAGESTPVVSSESNIAFSNLFNNISCASVPQIFGRRISSAETQNGFEVDDASSQSSNPIMQDCQVETEFFGRSIEVQTESNTTDEISSQTDGTILISRQVQTDSINIAISDVQTDKIEKDCATSTENTDYCGPVVKVFTEFVDVLKTKLFDEGLLEIKKELAENKATIETLKKQISEMPKIQAISGEEDKVEEEDEDTQEEFDFGNMPSVEKFNKMKIYFEKYYQENLKGKSPEPSERLRQLSFRAGKRAIVDDSSIINKKMRKATEKEAETLENPEQDENQNEKEKGQRCIKKVTIESEASTSSAEAQPILDANSNETQDATTSSLFAPKQQQQKTRKNSRK</sequence>
<proteinExistence type="predicted"/>